<dbReference type="GO" id="GO:0009279">
    <property type="term" value="C:cell outer membrane"/>
    <property type="evidence" value="ECO:0007669"/>
    <property type="project" value="UniProtKB-SubCell"/>
</dbReference>
<feature type="region of interest" description="Disordered" evidence="5">
    <location>
        <begin position="595"/>
        <end position="659"/>
    </location>
</feature>
<reference evidence="9" key="1">
    <citation type="submission" date="2016-10" db="EMBL/GenBank/DDBJ databases">
        <authorList>
            <person name="Varghese N."/>
            <person name="Submissions S."/>
        </authorList>
    </citation>
    <scope>NUCLEOTIDE SEQUENCE [LARGE SCALE GENOMIC DNA]</scope>
    <source>
        <strain evidence="9">UNC178MFTsu3.1</strain>
    </source>
</reference>
<gene>
    <name evidence="3" type="primary">sctC</name>
    <name evidence="8" type="ORF">SAMN02799615_01955</name>
</gene>
<evidence type="ECO:0000256" key="2">
    <source>
        <dbReference type="ARBA" id="ARBA00022729"/>
    </source>
</evidence>
<keyword evidence="3" id="KW-0811">Translocation</keyword>
<dbReference type="InterPro" id="IPR050810">
    <property type="entry name" value="Bact_Secretion_Sys_Channel"/>
</dbReference>
<evidence type="ECO:0000259" key="6">
    <source>
        <dbReference type="Pfam" id="PF00263"/>
    </source>
</evidence>
<accession>A0A1I2EHR0</accession>
<feature type="compositionally biased region" description="Polar residues" evidence="5">
    <location>
        <begin position="595"/>
        <end position="610"/>
    </location>
</feature>
<keyword evidence="3 4" id="KW-0813">Transport</keyword>
<feature type="region of interest" description="Disordered" evidence="5">
    <location>
        <begin position="243"/>
        <end position="282"/>
    </location>
</feature>
<evidence type="ECO:0000256" key="1">
    <source>
        <dbReference type="ARBA" id="ARBA00004442"/>
    </source>
</evidence>
<dbReference type="Proteomes" id="UP000199477">
    <property type="component" value="Unassembled WGS sequence"/>
</dbReference>
<dbReference type="InterPro" id="IPR038591">
    <property type="entry name" value="NolW-like_sf"/>
</dbReference>
<feature type="signal peptide" evidence="3">
    <location>
        <begin position="1"/>
        <end position="34"/>
    </location>
</feature>
<comment type="subcellular location">
    <subcellularLocation>
        <location evidence="1 3 4">Cell outer membrane</location>
    </subcellularLocation>
</comment>
<comment type="similarity">
    <text evidence="3">Belongs to the bacterial secretin family. T3SS SctC subfamily.</text>
</comment>
<sequence precursor="true">MGDDRGRKMGMSTRRALACVAVLGLMLYAALAQAAAIPFKKSTTEIQTDKTLREILPDFFHDQGLEVVLSPQVAARNGTINGAFKGTYAQVWRRIADTNGLLAYWDGSAVYVYLDAERVTDYTSVPLPLEPQFVSAMGSVNWADAATGNVWKMEPSTGLVSITGTKRFVEQVKQMSLTIAGLGQHETTRFKFYPLKYAWASDTSMNLGNRQVTVPGVASVLRALVSDQASYGQFNGASERLASARQRGLRGQGLAGQGQQPPPPLGNYTVPPQQDDDGLAPPAAQLAPTAQRGGVEAIAGSGDTRIVADSFRNAIIVRDTPDRLPMYDELIRQLDVAPQMVEIEATIIDVNKTKARQLGINWFYRNHRTTVGFLSGNQTTADALYNKGLLLAALGLGDTSGLPPLFNNGFQIGTILGNPAKFVANINALEDDGVAHVVTRPQVITMNDAEAVIQSNQSVYVPVSGAYNSDLYNVTAGTTLRVTPHLVMEDGTPRIRMMVQIEDGNITYSAKDAQDISYPIVSQNAVNTQAVIQDGQGLLLGGLVQDQSQNNEHKIPLLGDIPLLGYLFKTVQKQRAHTERLFLITPRLVMLNHINGQQTPSSPQVSMESQEQLDKQEADRNAWWNHKKSQVTQPAPLPVIVQQPPQAAPAPTPQKRPPE</sequence>
<dbReference type="PRINTS" id="PR01337">
    <property type="entry name" value="TYPE3OMGPROT"/>
</dbReference>
<evidence type="ECO:0000256" key="5">
    <source>
        <dbReference type="SAM" id="MobiDB-lite"/>
    </source>
</evidence>
<dbReference type="Gene3D" id="3.30.1370.120">
    <property type="match status" value="1"/>
</dbReference>
<feature type="compositionally biased region" description="Pro residues" evidence="5">
    <location>
        <begin position="646"/>
        <end position="659"/>
    </location>
</feature>
<keyword evidence="9" id="KW-1185">Reference proteome</keyword>
<evidence type="ECO:0000313" key="9">
    <source>
        <dbReference type="Proteomes" id="UP000199477"/>
    </source>
</evidence>
<evidence type="ECO:0000313" key="8">
    <source>
        <dbReference type="EMBL" id="SFE92167.1"/>
    </source>
</evidence>
<dbReference type="PANTHER" id="PTHR30332:SF5">
    <property type="entry name" value="SPI-1 TYPE 3 SECRETION SYSTEM SECRETIN"/>
    <property type="match status" value="1"/>
</dbReference>
<dbReference type="InterPro" id="IPR005644">
    <property type="entry name" value="NolW-like"/>
</dbReference>
<evidence type="ECO:0000256" key="4">
    <source>
        <dbReference type="RuleBase" id="RU004004"/>
    </source>
</evidence>
<name>A0A1I2EHR0_9GAMM</name>
<protein>
    <recommendedName>
        <fullName evidence="3">Type 3 secretion system secretin</fullName>
        <shortName evidence="3">T3SS secretin</shortName>
    </recommendedName>
</protein>
<keyword evidence="3" id="KW-0653">Protein transport</keyword>
<feature type="domain" description="NolW-like" evidence="7">
    <location>
        <begin position="192"/>
        <end position="339"/>
    </location>
</feature>
<feature type="domain" description="Type II/III secretion system secretin-like" evidence="6">
    <location>
        <begin position="428"/>
        <end position="589"/>
    </location>
</feature>
<dbReference type="NCBIfam" id="TIGR02516">
    <property type="entry name" value="type_III_yscC"/>
    <property type="match status" value="1"/>
</dbReference>
<dbReference type="InterPro" id="IPR004846">
    <property type="entry name" value="T2SS/T3SS_dom"/>
</dbReference>
<dbReference type="Pfam" id="PF00263">
    <property type="entry name" value="Secretin"/>
    <property type="match status" value="1"/>
</dbReference>
<comment type="function">
    <text evidence="3">Component of the type III secretion system (T3SS), also called injectisome, which is used to inject bacterial effector proteins into eukaryotic host cells. Forms a ring-shaped multimeric structure with an apparent central pore in the outer membrane.</text>
</comment>
<keyword evidence="2 3" id="KW-0732">Signal</keyword>
<proteinExistence type="inferred from homology"/>
<dbReference type="Gene3D" id="3.55.50.30">
    <property type="match status" value="1"/>
</dbReference>
<dbReference type="STRING" id="500610.SAMN02799615_01955"/>
<evidence type="ECO:0000259" key="7">
    <source>
        <dbReference type="Pfam" id="PF03958"/>
    </source>
</evidence>
<dbReference type="AlphaFoldDB" id="A0A1I2EHR0"/>
<dbReference type="GO" id="GO:0030257">
    <property type="term" value="C:type III protein secretion system complex"/>
    <property type="evidence" value="ECO:0007669"/>
    <property type="project" value="UniProtKB-UniRule"/>
</dbReference>
<dbReference type="EMBL" id="FONH01000005">
    <property type="protein sequence ID" value="SFE92167.1"/>
    <property type="molecule type" value="Genomic_DNA"/>
</dbReference>
<keyword evidence="3" id="KW-0472">Membrane</keyword>
<dbReference type="PANTHER" id="PTHR30332">
    <property type="entry name" value="PROBABLE GENERAL SECRETION PATHWAY PROTEIN D"/>
    <property type="match status" value="1"/>
</dbReference>
<dbReference type="InterPro" id="IPR003522">
    <property type="entry name" value="T3SS_OM_pore_YscC"/>
</dbReference>
<evidence type="ECO:0000256" key="3">
    <source>
        <dbReference type="HAMAP-Rule" id="MF_02219"/>
    </source>
</evidence>
<dbReference type="GO" id="GO:0030254">
    <property type="term" value="P:protein secretion by the type III secretion system"/>
    <property type="evidence" value="ECO:0007669"/>
    <property type="project" value="UniProtKB-UniRule"/>
</dbReference>
<dbReference type="HAMAP" id="MF_02219">
    <property type="entry name" value="Type_III_secretin"/>
    <property type="match status" value="1"/>
</dbReference>
<dbReference type="Pfam" id="PF03958">
    <property type="entry name" value="Secretin_N"/>
    <property type="match status" value="1"/>
</dbReference>
<feature type="chain" id="PRO_5026397835" description="Type 3 secretion system secretin" evidence="3">
    <location>
        <begin position="35"/>
        <end position="659"/>
    </location>
</feature>
<comment type="subunit">
    <text evidence="3">The core secretion machinery of the T3SS is composed of approximately 20 different proteins, including cytoplasmic components, a base, an export apparatus and a needle. This subunit is part of the base, which anchors the injectisome in the bacterial cell envelope. Forms a stable homooligomeric complex.</text>
</comment>
<keyword evidence="3" id="KW-0998">Cell outer membrane</keyword>
<organism evidence="8 9">
    <name type="scientific">Dyella marensis</name>
    <dbReference type="NCBI Taxonomy" id="500610"/>
    <lineage>
        <taxon>Bacteria</taxon>
        <taxon>Pseudomonadati</taxon>
        <taxon>Pseudomonadota</taxon>
        <taxon>Gammaproteobacteria</taxon>
        <taxon>Lysobacterales</taxon>
        <taxon>Rhodanobacteraceae</taxon>
        <taxon>Dyella</taxon>
    </lineage>
</organism>
<dbReference type="GO" id="GO:0015627">
    <property type="term" value="C:type II protein secretion system complex"/>
    <property type="evidence" value="ECO:0007669"/>
    <property type="project" value="TreeGrafter"/>
</dbReference>